<dbReference type="InterPro" id="IPR032710">
    <property type="entry name" value="NTF2-like_dom_sf"/>
</dbReference>
<comment type="caution">
    <text evidence="1">The sequence shown here is derived from an EMBL/GenBank/DDBJ whole genome shotgun (WGS) entry which is preliminary data.</text>
</comment>
<dbReference type="OrthoDB" id="336094at2"/>
<reference evidence="1 2" key="1">
    <citation type="submission" date="2018-08" db="EMBL/GenBank/DDBJ databases">
        <title>Muricauda nanhaiensis sp. nov., isolated from seawater of the South China Sea.</title>
        <authorList>
            <person name="Dang Y."/>
        </authorList>
    </citation>
    <scope>NUCLEOTIDE SEQUENCE [LARGE SCALE GENOMIC DNA]</scope>
    <source>
        <strain evidence="1 2">SM1704</strain>
    </source>
</reference>
<accession>A0A371JQD7</accession>
<dbReference type="EMBL" id="QTJX01000002">
    <property type="protein sequence ID" value="RDY59725.1"/>
    <property type="molecule type" value="Genomic_DNA"/>
</dbReference>
<sequence length="116" mass="13160">MDIRTLATEMDSMVAQGAIVDAVEKYFAEDVNTSDYNNVTTTGKAQMVEKMEGFLGAIAKINGIELHRTLVDGNVSASEFTFDFLMKDDSKVYWHEIIKRVWNDQGQVIHEEYFNA</sequence>
<keyword evidence="2" id="KW-1185">Reference proteome</keyword>
<gene>
    <name evidence="1" type="ORF">DX873_10195</name>
</gene>
<dbReference type="PANTHER" id="PTHR34003">
    <property type="entry name" value="BLL2395 PROTEIN"/>
    <property type="match status" value="1"/>
</dbReference>
<protein>
    <submittedName>
        <fullName evidence="1">Nuclear transport factor 2 family protein</fullName>
    </submittedName>
</protein>
<dbReference type="PANTHER" id="PTHR34003:SF2">
    <property type="entry name" value="SNOAL-LIKE DOMAIN-CONTAINING PROTEIN"/>
    <property type="match status" value="1"/>
</dbReference>
<name>A0A371JQD7_9FLAO</name>
<dbReference type="Gene3D" id="3.10.450.50">
    <property type="match status" value="1"/>
</dbReference>
<evidence type="ECO:0000313" key="1">
    <source>
        <dbReference type="EMBL" id="RDY59725.1"/>
    </source>
</evidence>
<evidence type="ECO:0000313" key="2">
    <source>
        <dbReference type="Proteomes" id="UP000261828"/>
    </source>
</evidence>
<proteinExistence type="predicted"/>
<dbReference type="Proteomes" id="UP000261828">
    <property type="component" value="Unassembled WGS sequence"/>
</dbReference>
<organism evidence="1 2">
    <name type="scientific">Flagellimonas nanhaiensis</name>
    <dbReference type="NCBI Taxonomy" id="2292706"/>
    <lineage>
        <taxon>Bacteria</taxon>
        <taxon>Pseudomonadati</taxon>
        <taxon>Bacteroidota</taxon>
        <taxon>Flavobacteriia</taxon>
        <taxon>Flavobacteriales</taxon>
        <taxon>Flavobacteriaceae</taxon>
        <taxon>Flagellimonas</taxon>
    </lineage>
</organism>
<dbReference type="RefSeq" id="WP_116184338.1">
    <property type="nucleotide sequence ID" value="NZ_QTJX01000002.1"/>
</dbReference>
<dbReference type="SUPFAM" id="SSF54427">
    <property type="entry name" value="NTF2-like"/>
    <property type="match status" value="1"/>
</dbReference>
<dbReference type="AlphaFoldDB" id="A0A371JQD7"/>